<evidence type="ECO:0000256" key="1">
    <source>
        <dbReference type="ARBA" id="ARBA00023002"/>
    </source>
</evidence>
<protein>
    <submittedName>
        <fullName evidence="6">Bifunctional protein PutA</fullName>
    </submittedName>
</protein>
<dbReference type="GO" id="GO:0004657">
    <property type="term" value="F:proline dehydrogenase activity"/>
    <property type="evidence" value="ECO:0007669"/>
    <property type="project" value="UniProtKB-ARBA"/>
</dbReference>
<dbReference type="Gene3D" id="1.10.2060.10">
    <property type="entry name" value="PutA proline dehydrogenase (PRODH), domain 2"/>
    <property type="match status" value="1"/>
</dbReference>
<keyword evidence="2" id="KW-0520">NAD</keyword>
<feature type="domain" description="Proline dehydrogenase" evidence="4">
    <location>
        <begin position="184"/>
        <end position="376"/>
    </location>
</feature>
<dbReference type="InterPro" id="IPR050485">
    <property type="entry name" value="Proline_metab_enzyme"/>
</dbReference>
<organism evidence="6 7">
    <name type="scientific">Methylobrevis pamukkalensis</name>
    <dbReference type="NCBI Taxonomy" id="1439726"/>
    <lineage>
        <taxon>Bacteria</taxon>
        <taxon>Pseudomonadati</taxon>
        <taxon>Pseudomonadota</taxon>
        <taxon>Alphaproteobacteria</taxon>
        <taxon>Hyphomicrobiales</taxon>
        <taxon>Pleomorphomonadaceae</taxon>
        <taxon>Methylobrevis</taxon>
    </lineage>
</organism>
<dbReference type="SUPFAM" id="SSF51730">
    <property type="entry name" value="FAD-linked oxidoreductase"/>
    <property type="match status" value="1"/>
</dbReference>
<dbReference type="InterPro" id="IPR024082">
    <property type="entry name" value="PRODH_PutA_dom_II"/>
</dbReference>
<dbReference type="Proteomes" id="UP000094622">
    <property type="component" value="Unassembled WGS sequence"/>
</dbReference>
<dbReference type="EMBL" id="MCRJ01000150">
    <property type="protein sequence ID" value="ODN68637.1"/>
    <property type="molecule type" value="Genomic_DNA"/>
</dbReference>
<accession>A0A1E3GX54</accession>
<dbReference type="GO" id="GO:0010133">
    <property type="term" value="P:L-proline catabolic process to L-glutamate"/>
    <property type="evidence" value="ECO:0007669"/>
    <property type="project" value="TreeGrafter"/>
</dbReference>
<feature type="compositionally biased region" description="Low complexity" evidence="3">
    <location>
        <begin position="445"/>
        <end position="464"/>
    </location>
</feature>
<dbReference type="InterPro" id="IPR002872">
    <property type="entry name" value="Proline_DH_dom"/>
</dbReference>
<evidence type="ECO:0000259" key="5">
    <source>
        <dbReference type="Pfam" id="PF14850"/>
    </source>
</evidence>
<gene>
    <name evidence="6" type="primary">putA_2</name>
    <name evidence="6" type="ORF">A6302_04059</name>
</gene>
<feature type="region of interest" description="Disordered" evidence="3">
    <location>
        <begin position="393"/>
        <end position="488"/>
    </location>
</feature>
<dbReference type="GO" id="GO:0009898">
    <property type="term" value="C:cytoplasmic side of plasma membrane"/>
    <property type="evidence" value="ECO:0007669"/>
    <property type="project" value="TreeGrafter"/>
</dbReference>
<dbReference type="PANTHER" id="PTHR42862:SF1">
    <property type="entry name" value="DELTA-1-PYRROLINE-5-CARBOXYLATE DEHYDROGENASE 2, ISOFORM A-RELATED"/>
    <property type="match status" value="1"/>
</dbReference>
<dbReference type="SUPFAM" id="SSF81935">
    <property type="entry name" value="N-terminal domain of bifunctional PutA protein"/>
    <property type="match status" value="1"/>
</dbReference>
<keyword evidence="1" id="KW-0560">Oxidoreductase</keyword>
<reference evidence="6 7" key="1">
    <citation type="submission" date="2016-07" db="EMBL/GenBank/DDBJ databases">
        <title>Draft Genome Sequence of Methylobrevis pamukkalensis PK2.</title>
        <authorList>
            <person name="Vasilenko O.V."/>
            <person name="Doronina N.V."/>
            <person name="Shmareva M.N."/>
            <person name="Tarlachkov S.V."/>
            <person name="Mustakhimov I."/>
            <person name="Trotsenko Y.A."/>
        </authorList>
    </citation>
    <scope>NUCLEOTIDE SEQUENCE [LARGE SCALE GENOMIC DNA]</scope>
    <source>
        <strain evidence="6 7">PK2</strain>
    </source>
</reference>
<dbReference type="PANTHER" id="PTHR42862">
    <property type="entry name" value="DELTA-1-PYRROLINE-5-CARBOXYLATE DEHYDROGENASE 1, ISOFORM A-RELATED"/>
    <property type="match status" value="1"/>
</dbReference>
<evidence type="ECO:0000313" key="6">
    <source>
        <dbReference type="EMBL" id="ODN68637.1"/>
    </source>
</evidence>
<name>A0A1E3GX54_9HYPH</name>
<keyword evidence="7" id="KW-1185">Reference proteome</keyword>
<evidence type="ECO:0000313" key="7">
    <source>
        <dbReference type="Proteomes" id="UP000094622"/>
    </source>
</evidence>
<dbReference type="InterPro" id="IPR029041">
    <property type="entry name" value="FAD-linked_oxidoreductase-like"/>
</dbReference>
<evidence type="ECO:0000256" key="2">
    <source>
        <dbReference type="ARBA" id="ARBA00023027"/>
    </source>
</evidence>
<evidence type="ECO:0000256" key="3">
    <source>
        <dbReference type="SAM" id="MobiDB-lite"/>
    </source>
</evidence>
<dbReference type="Gene3D" id="3.20.20.220">
    <property type="match status" value="1"/>
</dbReference>
<evidence type="ECO:0000259" key="4">
    <source>
        <dbReference type="Pfam" id="PF01619"/>
    </source>
</evidence>
<dbReference type="PATRIC" id="fig|1439726.3.peg.4290"/>
<dbReference type="AlphaFoldDB" id="A0A1E3GX54"/>
<feature type="compositionally biased region" description="Low complexity" evidence="3">
    <location>
        <begin position="397"/>
        <end position="415"/>
    </location>
</feature>
<dbReference type="GO" id="GO:0003842">
    <property type="term" value="F:L-glutamate gamma-semialdehyde dehydrogenase activity"/>
    <property type="evidence" value="ECO:0007669"/>
    <property type="project" value="InterPro"/>
</dbReference>
<dbReference type="Pfam" id="PF01619">
    <property type="entry name" value="Pro_dh"/>
    <property type="match status" value="1"/>
</dbReference>
<dbReference type="InterPro" id="IPR024089">
    <property type="entry name" value="PRODH_PutA_dom_I/II"/>
</dbReference>
<comment type="caution">
    <text evidence="6">The sequence shown here is derived from an EMBL/GenBank/DDBJ whole genome shotgun (WGS) entry which is preliminary data.</text>
</comment>
<dbReference type="Pfam" id="PF14850">
    <property type="entry name" value="Pro_dh-DNA_bdg"/>
    <property type="match status" value="1"/>
</dbReference>
<feature type="domain" description="Proline dehydrogenase PutA" evidence="5">
    <location>
        <begin position="66"/>
        <end position="175"/>
    </location>
</feature>
<sequence length="488" mass="52973">MQPSPALSPSARPAFTPPYAAPDEEVVAGLLADIGTVPAEVRARVDASAIRLINGIRARQSALGGVEDFLHAYSLSTKEGLAIMVLAEALLRVPDAATADRLIEDKLASAHFDGSRKAGDPLLVSASAWALGITTRIVQPGETPDGVVAGLVKRLGVPAVRTATRQAMRVMGHQFVLGETIKAALARARSMEDKGYRHSYDMLGEGARTMADAERYFASYAGAIDAIGRSAGRKALPDRPGISVKLSALHPRYEIVKLGRLRRELSGRLLDLARAAKAHDLNFTVDAEEADRLALSLDIIGQVAADPSLKGWDGFGLAIQAYQKRAGHVIDWVRDLATGLDRRFMVRLVKGAYWDTEVKRAQERGLADYPVFTRKSRPTSPIWPARRRCWRRDRGCSRSSPPTTRSRSPRSWRWPVRTRRASSSSGCTAWERRSTSRSPRPRAIPAGSTHPSAATATSSPISSAGFSKTAPTPPSWPASAIRTFRPPR</sequence>
<proteinExistence type="predicted"/>